<dbReference type="InterPro" id="IPR006008">
    <property type="entry name" value="YciB"/>
</dbReference>
<evidence type="ECO:0000256" key="3">
    <source>
        <dbReference type="ARBA" id="ARBA00022989"/>
    </source>
</evidence>
<reference evidence="6 7" key="1">
    <citation type="submission" date="2017-09" db="EMBL/GenBank/DDBJ databases">
        <authorList>
            <person name="Ehlers B."/>
            <person name="Leendertz F.H."/>
        </authorList>
    </citation>
    <scope>NUCLEOTIDE SEQUENCE [LARGE SCALE GENOMIC DNA]</scope>
    <source>
        <strain evidence="6 7">DSM 16848</strain>
    </source>
</reference>
<organism evidence="6 7">
    <name type="scientific">Alysiella filiformis DSM 16848</name>
    <dbReference type="NCBI Taxonomy" id="1120981"/>
    <lineage>
        <taxon>Bacteria</taxon>
        <taxon>Pseudomonadati</taxon>
        <taxon>Pseudomonadota</taxon>
        <taxon>Betaproteobacteria</taxon>
        <taxon>Neisseriales</taxon>
        <taxon>Neisseriaceae</taxon>
        <taxon>Alysiella</taxon>
    </lineage>
</organism>
<dbReference type="AlphaFoldDB" id="A0A286EGK9"/>
<feature type="transmembrane region" description="Helical" evidence="5">
    <location>
        <begin position="50"/>
        <end position="69"/>
    </location>
</feature>
<evidence type="ECO:0000256" key="4">
    <source>
        <dbReference type="ARBA" id="ARBA00023136"/>
    </source>
</evidence>
<dbReference type="RefSeq" id="WP_097114871.1">
    <property type="nucleotide sequence ID" value="NZ_CP083931.1"/>
</dbReference>
<dbReference type="HAMAP" id="MF_00189">
    <property type="entry name" value="YciB"/>
    <property type="match status" value="1"/>
</dbReference>
<dbReference type="Proteomes" id="UP000219669">
    <property type="component" value="Unassembled WGS sequence"/>
</dbReference>
<dbReference type="PANTHER" id="PTHR36917">
    <property type="entry name" value="INTRACELLULAR SEPTATION PROTEIN A-RELATED"/>
    <property type="match status" value="1"/>
</dbReference>
<dbReference type="OrthoDB" id="9788219at2"/>
<comment type="subcellular location">
    <subcellularLocation>
        <location evidence="5">Cell inner membrane</location>
        <topology evidence="5">Multi-pass membrane protein</topology>
    </subcellularLocation>
</comment>
<dbReference type="Pfam" id="PF04279">
    <property type="entry name" value="IspA"/>
    <property type="match status" value="1"/>
</dbReference>
<sequence>MKALSDFLAIILFFATYNLTKNMVWATAVATVVGVAQAAYTWFKFKKLSPIQWLSLIVIVGFGGATILLKDSLFIMLKTTVICWLSALAIWVSHLMGKNGLKMMLGQDFKLPENVWRNLTYAWIAFFFIMGVVNLAIAYPFTPEREAFWVQYKMYGYLPLTLIFSVAQGMYIVKNLPPETGA</sequence>
<evidence type="ECO:0000256" key="2">
    <source>
        <dbReference type="ARBA" id="ARBA00022692"/>
    </source>
</evidence>
<feature type="transmembrane region" description="Helical" evidence="5">
    <location>
        <begin position="118"/>
        <end position="142"/>
    </location>
</feature>
<evidence type="ECO:0000313" key="7">
    <source>
        <dbReference type="Proteomes" id="UP000219669"/>
    </source>
</evidence>
<dbReference type="EMBL" id="OCNF01000020">
    <property type="protein sequence ID" value="SOD69944.1"/>
    <property type="molecule type" value="Genomic_DNA"/>
</dbReference>
<keyword evidence="1 5" id="KW-1003">Cell membrane</keyword>
<dbReference type="NCBIfam" id="TIGR00997">
    <property type="entry name" value="ispZ"/>
    <property type="match status" value="1"/>
</dbReference>
<name>A0A286EGK9_9NEIS</name>
<proteinExistence type="inferred from homology"/>
<comment type="function">
    <text evidence="5">Plays a role in cell envelope biogenesis, maintenance of cell envelope integrity and membrane homeostasis.</text>
</comment>
<feature type="transmembrane region" description="Helical" evidence="5">
    <location>
        <begin position="154"/>
        <end position="173"/>
    </location>
</feature>
<dbReference type="PANTHER" id="PTHR36917:SF1">
    <property type="entry name" value="INNER MEMBRANE-SPANNING PROTEIN YCIB"/>
    <property type="match status" value="1"/>
</dbReference>
<keyword evidence="4 5" id="KW-0472">Membrane</keyword>
<evidence type="ECO:0000256" key="5">
    <source>
        <dbReference type="HAMAP-Rule" id="MF_00189"/>
    </source>
</evidence>
<gene>
    <name evidence="5" type="primary">yciB</name>
    <name evidence="6" type="ORF">SAMN02746062_01901</name>
</gene>
<keyword evidence="7" id="KW-1185">Reference proteome</keyword>
<accession>A0A286EGK9</accession>
<keyword evidence="5" id="KW-0997">Cell inner membrane</keyword>
<evidence type="ECO:0000313" key="6">
    <source>
        <dbReference type="EMBL" id="SOD69944.1"/>
    </source>
</evidence>
<comment type="similarity">
    <text evidence="5">Belongs to the YciB family.</text>
</comment>
<dbReference type="NCBIfam" id="NF001325">
    <property type="entry name" value="PRK00259.1-3"/>
    <property type="match status" value="1"/>
</dbReference>
<keyword evidence="3 5" id="KW-1133">Transmembrane helix</keyword>
<protein>
    <recommendedName>
        <fullName evidence="5">Inner membrane-spanning protein YciB</fullName>
    </recommendedName>
</protein>
<comment type="caution">
    <text evidence="5">Lacks conserved residue(s) required for the propagation of feature annotation.</text>
</comment>
<keyword evidence="2 5" id="KW-0812">Transmembrane</keyword>
<evidence type="ECO:0000256" key="1">
    <source>
        <dbReference type="ARBA" id="ARBA00022475"/>
    </source>
</evidence>
<feature type="transmembrane region" description="Helical" evidence="5">
    <location>
        <begin position="75"/>
        <end position="97"/>
    </location>
</feature>
<dbReference type="GO" id="GO:0005886">
    <property type="term" value="C:plasma membrane"/>
    <property type="evidence" value="ECO:0007669"/>
    <property type="project" value="UniProtKB-SubCell"/>
</dbReference>